<organism evidence="3 4">
    <name type="scientific">Bifidobacterium leontopitheci</name>
    <dbReference type="NCBI Taxonomy" id="2650774"/>
    <lineage>
        <taxon>Bacteria</taxon>
        <taxon>Bacillati</taxon>
        <taxon>Actinomycetota</taxon>
        <taxon>Actinomycetes</taxon>
        <taxon>Bifidobacteriales</taxon>
        <taxon>Bifidobacteriaceae</taxon>
        <taxon>Bifidobacterium</taxon>
    </lineage>
</organism>
<reference evidence="3 4" key="1">
    <citation type="submission" date="2019-09" db="EMBL/GenBank/DDBJ databases">
        <title>Characterization of the phylogenetic diversity of two novel species belonging to the genus Bifidobacterium: Bifidobacterium cebidarum sp. nov. and Bifidobacterium leontopitheci sp. nov.</title>
        <authorList>
            <person name="Lugli G.A."/>
            <person name="Duranti S."/>
            <person name="Milani C."/>
            <person name="Turroni F."/>
            <person name="Ventura M."/>
        </authorList>
    </citation>
    <scope>NUCLEOTIDE SEQUENCE [LARGE SCALE GENOMIC DNA]</scope>
    <source>
        <strain evidence="3 4">LMG 31471</strain>
    </source>
</reference>
<keyword evidence="2" id="KW-0812">Transmembrane</keyword>
<keyword evidence="2" id="KW-0472">Membrane</keyword>
<feature type="transmembrane region" description="Helical" evidence="2">
    <location>
        <begin position="24"/>
        <end position="42"/>
    </location>
</feature>
<proteinExistence type="predicted"/>
<keyword evidence="3" id="KW-0418">Kinase</keyword>
<feature type="transmembrane region" description="Helical" evidence="2">
    <location>
        <begin position="107"/>
        <end position="130"/>
    </location>
</feature>
<feature type="region of interest" description="Disordered" evidence="1">
    <location>
        <begin position="406"/>
        <end position="430"/>
    </location>
</feature>
<keyword evidence="4" id="KW-1185">Reference proteome</keyword>
<keyword evidence="3" id="KW-0808">Transferase</keyword>
<dbReference type="GO" id="GO:0016301">
    <property type="term" value="F:kinase activity"/>
    <property type="evidence" value="ECO:0007669"/>
    <property type="project" value="UniProtKB-KW"/>
</dbReference>
<dbReference type="AlphaFoldDB" id="A0A6I1GSY5"/>
<sequence length="477" mass="51885">MTGNANAGRTGHADDIVRDRREAMMLWGAAAFSLMLFMLEWFNTEGLYGIDIAQYAIVSVLTILLPLWPVPFAVALLVVNLLMAVAPFGGAGYVSGLEPMLLASAVLVVRWGRITIAGAISAICVLAYAVEILFDLTFSPGYPVLLVLENLMPLALAWTVGAIIRWAHTMERERVAEEERAQRREQQLMLMHVLHDSVANNLTYAASRCSLLLDENPASDGSRHALSDQDRAAVLEISLIIDQSLQEIRQRIIVPVKHDLMPEAAESGDSEAARQPRDTMAEVSSIEQLHEVMATSGKRLHRDGFTGVPQLEGDIVGLTEPMLRFLADAVRELAGNMLKYGRPGPFTLLVNVAACADVINAPDADGGATEAGVTVMASNPMRDSITEEEHGPANDANSNAVSCFRRPADQSSAQTPERSSERFPVKSTRSGLETLRMETLRLGGEFNRSAEDGEWTVYIHVPLHTQVTTGTKEGDAS</sequence>
<gene>
    <name evidence="3" type="ORF">F7D09_0251</name>
</gene>
<evidence type="ECO:0000313" key="3">
    <source>
        <dbReference type="EMBL" id="KAB7791298.1"/>
    </source>
</evidence>
<evidence type="ECO:0000256" key="2">
    <source>
        <dbReference type="SAM" id="Phobius"/>
    </source>
</evidence>
<dbReference type="Proteomes" id="UP000441772">
    <property type="component" value="Unassembled WGS sequence"/>
</dbReference>
<comment type="caution">
    <text evidence="3">The sequence shown here is derived from an EMBL/GenBank/DDBJ whole genome shotgun (WGS) entry which is preliminary data.</text>
</comment>
<evidence type="ECO:0000256" key="1">
    <source>
        <dbReference type="SAM" id="MobiDB-lite"/>
    </source>
</evidence>
<name>A0A6I1GSY5_9BIFI</name>
<evidence type="ECO:0000313" key="4">
    <source>
        <dbReference type="Proteomes" id="UP000441772"/>
    </source>
</evidence>
<dbReference type="EMBL" id="WBVT01000002">
    <property type="protein sequence ID" value="KAB7791298.1"/>
    <property type="molecule type" value="Genomic_DNA"/>
</dbReference>
<keyword evidence="2" id="KW-1133">Transmembrane helix</keyword>
<accession>A0A6I1GSY5</accession>
<protein>
    <submittedName>
        <fullName evidence="3">Signal transduction histidine kinase</fullName>
    </submittedName>
</protein>
<feature type="transmembrane region" description="Helical" evidence="2">
    <location>
        <begin position="142"/>
        <end position="164"/>
    </location>
</feature>
<feature type="transmembrane region" description="Helical" evidence="2">
    <location>
        <begin position="49"/>
        <end position="68"/>
    </location>
</feature>